<dbReference type="EMBL" id="HG938353">
    <property type="protein sequence ID" value="CDN46862.1"/>
    <property type="molecule type" value="Genomic_DNA"/>
</dbReference>
<dbReference type="OrthoDB" id="9940891at2"/>
<dbReference type="PATRIC" id="fig|1028800.3.peg.681"/>
<dbReference type="GeneID" id="24255989"/>
<dbReference type="RefSeq" id="WP_038584530.1">
    <property type="nucleotide sequence ID" value="NZ_HG938353.1"/>
</dbReference>
<gene>
    <name evidence="1" type="ORF">RG540_CH06720</name>
</gene>
<dbReference type="KEGG" id="ngg:RG540_CH06720"/>
<organism evidence="1 2">
    <name type="scientific">Neorhizobium galegae bv. orientalis str. HAMBI 540</name>
    <dbReference type="NCBI Taxonomy" id="1028800"/>
    <lineage>
        <taxon>Bacteria</taxon>
        <taxon>Pseudomonadati</taxon>
        <taxon>Pseudomonadota</taxon>
        <taxon>Alphaproteobacteria</taxon>
        <taxon>Hyphomicrobiales</taxon>
        <taxon>Rhizobiaceae</taxon>
        <taxon>Rhizobium/Agrobacterium group</taxon>
        <taxon>Neorhizobium</taxon>
    </lineage>
</organism>
<dbReference type="Proteomes" id="UP000028181">
    <property type="component" value="Chromosome I"/>
</dbReference>
<reference evidence="2" key="1">
    <citation type="journal article" date="2014" name="BMC Genomics">
        <title>Genome sequencing of two Neorhizobium galegae strains reveals a noeT gene responsible for the unusual acetylation of the nodulation factors.</title>
        <authorList>
            <person name="Osterman J."/>
            <person name="Marsh J."/>
            <person name="Laine P.K."/>
            <person name="Zeng Z."/>
            <person name="Alatalo E."/>
            <person name="Sullivan J.T."/>
            <person name="Young J.P."/>
            <person name="Thomas-Oates J."/>
            <person name="Paulin L."/>
            <person name="Lindstrom K."/>
        </authorList>
    </citation>
    <scope>NUCLEOTIDE SEQUENCE [LARGE SCALE GENOMIC DNA]</scope>
    <source>
        <strain evidence="2">HAMBI 540</strain>
    </source>
</reference>
<accession>A0A068SKZ0</accession>
<sequence>MTIDPEKVLPSWRFILSPEMAKDAEAFARFIKDVWVPFGWTDEQLKSWVEKTVIGKMPERWPMIYKIDQKLEGMISATLQLMCHKPKDLPPGYIYTFGETFFGITGPDDVRKKFRSIIEYKRSGGAKDRKLEPGEEEYSDALIIAISSKTGDVVHRDDLGEEAQVKLDKKEAALKKKQSVNLSPVSA</sequence>
<evidence type="ECO:0000313" key="1">
    <source>
        <dbReference type="EMBL" id="CDN46862.1"/>
    </source>
</evidence>
<keyword evidence="2" id="KW-1185">Reference proteome</keyword>
<dbReference type="HOGENOM" id="CLU_1446238_0_0_5"/>
<name>A0A068SKZ0_NEOGA</name>
<protein>
    <submittedName>
        <fullName evidence="1">Uncharacterized protein</fullName>
    </submittedName>
</protein>
<evidence type="ECO:0000313" key="2">
    <source>
        <dbReference type="Proteomes" id="UP000028181"/>
    </source>
</evidence>
<proteinExistence type="predicted"/>
<dbReference type="AlphaFoldDB" id="A0A068SKZ0"/>